<dbReference type="GO" id="GO:0016020">
    <property type="term" value="C:membrane"/>
    <property type="evidence" value="ECO:0007669"/>
    <property type="project" value="UniProtKB-SubCell"/>
</dbReference>
<evidence type="ECO:0000256" key="4">
    <source>
        <dbReference type="ARBA" id="ARBA00023136"/>
    </source>
</evidence>
<dbReference type="GO" id="GO:0009403">
    <property type="term" value="P:toxin biosynthetic process"/>
    <property type="evidence" value="ECO:0007669"/>
    <property type="project" value="InterPro"/>
</dbReference>
<name>A0A857J4I0_9BURK</name>
<gene>
    <name evidence="6" type="ORF">GT347_08440</name>
</gene>
<reference evidence="6 7" key="1">
    <citation type="submission" date="2020-01" db="EMBL/GenBank/DDBJ databases">
        <title>Genome sequencing of strain KACC 21265.</title>
        <authorList>
            <person name="Heo J."/>
            <person name="Kim S.-J."/>
            <person name="Kim J.-S."/>
            <person name="Hong S.-B."/>
            <person name="Kwon S.-W."/>
        </authorList>
    </citation>
    <scope>NUCLEOTIDE SEQUENCE [LARGE SCALE GENOMIC DNA]</scope>
    <source>
        <strain evidence="6 7">KACC 21265</strain>
    </source>
</reference>
<dbReference type="Pfam" id="PF02674">
    <property type="entry name" value="Colicin_V"/>
    <property type="match status" value="1"/>
</dbReference>
<feature type="transmembrane region" description="Helical" evidence="5">
    <location>
        <begin position="60"/>
        <end position="80"/>
    </location>
</feature>
<dbReference type="EMBL" id="CP047650">
    <property type="protein sequence ID" value="QHI98019.1"/>
    <property type="molecule type" value="Genomic_DNA"/>
</dbReference>
<keyword evidence="7" id="KW-1185">Reference proteome</keyword>
<comment type="subcellular location">
    <subcellularLocation>
        <location evidence="1">Membrane</location>
        <topology evidence="1">Multi-pass membrane protein</topology>
    </subcellularLocation>
</comment>
<dbReference type="InterPro" id="IPR052719">
    <property type="entry name" value="CvpA-like"/>
</dbReference>
<evidence type="ECO:0000256" key="5">
    <source>
        <dbReference type="SAM" id="Phobius"/>
    </source>
</evidence>
<evidence type="ECO:0000256" key="2">
    <source>
        <dbReference type="ARBA" id="ARBA00022692"/>
    </source>
</evidence>
<proteinExistence type="predicted"/>
<accession>A0A857J4I0</accession>
<feature type="transmembrane region" description="Helical" evidence="5">
    <location>
        <begin position="6"/>
        <end position="24"/>
    </location>
</feature>
<protein>
    <submittedName>
        <fullName evidence="6">CvpA family protein</fullName>
    </submittedName>
</protein>
<dbReference type="PANTHER" id="PTHR36926">
    <property type="entry name" value="COLICIN V PRODUCTION PROTEIN"/>
    <property type="match status" value="1"/>
</dbReference>
<sequence length="161" mass="17092">MSAVDWVLAALLAASFLIGLWRGLVFEVLSLLGWVVAFVAAQWWADAVGAWLPMGDSGEAARYGAGFVVTFIAVAFGWGLMASLVRKLIGSVGLRPVDRTLGGVFGLVRGLLVLLALAVVVETTSLHEQDGWRTSQAAPLLRAALSALKPVLPQAFGRFFP</sequence>
<dbReference type="KEGG" id="xyk:GT347_08440"/>
<dbReference type="InterPro" id="IPR003825">
    <property type="entry name" value="Colicin-V_CvpA"/>
</dbReference>
<evidence type="ECO:0000313" key="6">
    <source>
        <dbReference type="EMBL" id="QHI98019.1"/>
    </source>
</evidence>
<dbReference type="Proteomes" id="UP000464787">
    <property type="component" value="Chromosome"/>
</dbReference>
<organism evidence="6 7">
    <name type="scientific">Xylophilus rhododendri</name>
    <dbReference type="NCBI Taxonomy" id="2697032"/>
    <lineage>
        <taxon>Bacteria</taxon>
        <taxon>Pseudomonadati</taxon>
        <taxon>Pseudomonadota</taxon>
        <taxon>Betaproteobacteria</taxon>
        <taxon>Burkholderiales</taxon>
        <taxon>Xylophilus</taxon>
    </lineage>
</organism>
<dbReference type="PANTHER" id="PTHR36926:SF1">
    <property type="entry name" value="COLICIN V PRODUCTION PROTEIN"/>
    <property type="match status" value="1"/>
</dbReference>
<evidence type="ECO:0000256" key="1">
    <source>
        <dbReference type="ARBA" id="ARBA00004141"/>
    </source>
</evidence>
<feature type="transmembrane region" description="Helical" evidence="5">
    <location>
        <begin position="31"/>
        <end position="54"/>
    </location>
</feature>
<keyword evidence="3 5" id="KW-1133">Transmembrane helix</keyword>
<keyword evidence="4 5" id="KW-0472">Membrane</keyword>
<dbReference type="AlphaFoldDB" id="A0A857J4I0"/>
<keyword evidence="2 5" id="KW-0812">Transmembrane</keyword>
<feature type="transmembrane region" description="Helical" evidence="5">
    <location>
        <begin position="101"/>
        <end position="121"/>
    </location>
</feature>
<evidence type="ECO:0000256" key="3">
    <source>
        <dbReference type="ARBA" id="ARBA00022989"/>
    </source>
</evidence>
<evidence type="ECO:0000313" key="7">
    <source>
        <dbReference type="Proteomes" id="UP000464787"/>
    </source>
</evidence>
<dbReference type="RefSeq" id="WP_160551536.1">
    <property type="nucleotide sequence ID" value="NZ_CP047650.1"/>
</dbReference>